<evidence type="ECO:0000256" key="5">
    <source>
        <dbReference type="NCBIfam" id="TIGR00112"/>
    </source>
</evidence>
<dbReference type="Gene3D" id="1.10.3730.10">
    <property type="entry name" value="ProC C-terminal domain-like"/>
    <property type="match status" value="1"/>
</dbReference>
<dbReference type="Gene3D" id="3.40.50.720">
    <property type="entry name" value="NAD(P)-binding Rossmann-like Domain"/>
    <property type="match status" value="1"/>
</dbReference>
<sequence length="256" mass="25352">MQVLLIGCGRMGSAMARGWRGSEPVLVFDPMVDAVPEGTERVETPGTVAGGAELAVVLAVKPQVFGSLGEALRPLADRGALFLSIMAGIALAGLGAALGGSGRIVRAMPNTPAAIGRGITAAVAGADVADADRAAVDRLLAPTGELVWIDDEGQIDAVTAVSGSGPAYFFRFAEALAAAGAAEGLPPALAMRLARATFTGAAALADADAAPLADLRRQVTSPGGTTAAGLAEMDAIDDLARAVVAAAAARSRALAG</sequence>
<evidence type="ECO:0000313" key="11">
    <source>
        <dbReference type="Proteomes" id="UP000537161"/>
    </source>
</evidence>
<dbReference type="InterPro" id="IPR000304">
    <property type="entry name" value="Pyrroline-COOH_reductase"/>
</dbReference>
<evidence type="ECO:0000256" key="8">
    <source>
        <dbReference type="SAM" id="Phobius"/>
    </source>
</evidence>
<evidence type="ECO:0000256" key="4">
    <source>
        <dbReference type="HAMAP-Rule" id="MF_01925"/>
    </source>
</evidence>
<dbReference type="EC" id="1.5.1.2" evidence="4 5"/>
<feature type="transmembrane region" description="Helical" evidence="8">
    <location>
        <begin position="80"/>
        <end position="99"/>
    </location>
</feature>
<dbReference type="PROSITE" id="PS00521">
    <property type="entry name" value="P5CR"/>
    <property type="match status" value="1"/>
</dbReference>
<dbReference type="GO" id="GO:0055129">
    <property type="term" value="P:L-proline biosynthetic process"/>
    <property type="evidence" value="ECO:0007669"/>
    <property type="project" value="UniProtKB-UniRule"/>
</dbReference>
<keyword evidence="8" id="KW-0812">Transmembrane</keyword>
<evidence type="ECO:0000256" key="6">
    <source>
        <dbReference type="PIRSR" id="PIRSR000193-1"/>
    </source>
</evidence>
<comment type="pathway">
    <text evidence="4 7">Amino-acid biosynthesis; L-proline biosynthesis; L-proline from L-glutamate 5-semialdehyde: step 1/1.</text>
</comment>
<dbReference type="InterPro" id="IPR053790">
    <property type="entry name" value="P5CR-like_CS"/>
</dbReference>
<dbReference type="GO" id="GO:0005737">
    <property type="term" value="C:cytoplasm"/>
    <property type="evidence" value="ECO:0007669"/>
    <property type="project" value="UniProtKB-SubCell"/>
</dbReference>
<reference evidence="10 11" key="1">
    <citation type="submission" date="2020-08" db="EMBL/GenBank/DDBJ databases">
        <title>Genomic Encyclopedia of Type Strains, Phase IV (KMG-IV): sequencing the most valuable type-strain genomes for metagenomic binning, comparative biology and taxonomic classification.</title>
        <authorList>
            <person name="Goeker M."/>
        </authorList>
    </citation>
    <scope>NUCLEOTIDE SEQUENCE [LARGE SCALE GENOMIC DNA]</scope>
    <source>
        <strain evidence="10 11">DSM 27163</strain>
    </source>
</reference>
<dbReference type="EMBL" id="JACIJH010000008">
    <property type="protein sequence ID" value="MBB5707208.1"/>
    <property type="molecule type" value="Genomic_DNA"/>
</dbReference>
<feature type="binding site" evidence="6">
    <location>
        <begin position="59"/>
        <end position="62"/>
    </location>
    <ligand>
        <name>NADP(+)</name>
        <dbReference type="ChEBI" id="CHEBI:58349"/>
    </ligand>
</feature>
<keyword evidence="8" id="KW-1133">Transmembrane helix</keyword>
<dbReference type="PANTHER" id="PTHR11645">
    <property type="entry name" value="PYRROLINE-5-CARBOXYLATE REDUCTASE"/>
    <property type="match status" value="1"/>
</dbReference>
<keyword evidence="2 4" id="KW-0521">NADP</keyword>
<keyword evidence="3 4" id="KW-0560">Oxidoreductase</keyword>
<comment type="function">
    <text evidence="4">Catalyzes the reduction of 1-pyrroline-5-carboxylate (PCA) to L-proline.</text>
</comment>
<dbReference type="PANTHER" id="PTHR11645:SF0">
    <property type="entry name" value="PYRROLINE-5-CARBOXYLATE REDUCTASE 3"/>
    <property type="match status" value="1"/>
</dbReference>
<keyword evidence="4" id="KW-0963">Cytoplasm</keyword>
<comment type="caution">
    <text evidence="10">The sequence shown here is derived from an EMBL/GenBank/DDBJ whole genome shotgun (WGS) entry which is preliminary data.</text>
</comment>
<comment type="catalytic activity">
    <reaction evidence="4 7">
        <text>L-proline + NADP(+) = (S)-1-pyrroline-5-carboxylate + NADPH + 2 H(+)</text>
        <dbReference type="Rhea" id="RHEA:14109"/>
        <dbReference type="ChEBI" id="CHEBI:15378"/>
        <dbReference type="ChEBI" id="CHEBI:17388"/>
        <dbReference type="ChEBI" id="CHEBI:57783"/>
        <dbReference type="ChEBI" id="CHEBI:58349"/>
        <dbReference type="ChEBI" id="CHEBI:60039"/>
        <dbReference type="EC" id="1.5.1.2"/>
    </reaction>
</comment>
<dbReference type="UniPathway" id="UPA00098">
    <property type="reaction ID" value="UER00361"/>
</dbReference>
<dbReference type="InterPro" id="IPR008927">
    <property type="entry name" value="6-PGluconate_DH-like_C_sf"/>
</dbReference>
<evidence type="ECO:0000256" key="3">
    <source>
        <dbReference type="ARBA" id="ARBA00023002"/>
    </source>
</evidence>
<protein>
    <recommendedName>
        <fullName evidence="4 5">Pyrroline-5-carboxylate reductase</fullName>
        <shortName evidence="4">P5C reductase</shortName>
        <shortName evidence="4">P5CR</shortName>
        <ecNumber evidence="4 5">1.5.1.2</ecNumber>
    </recommendedName>
    <alternativeName>
        <fullName evidence="4">PCA reductase</fullName>
    </alternativeName>
</protein>
<dbReference type="SUPFAM" id="SSF51735">
    <property type="entry name" value="NAD(P)-binding Rossmann-fold domains"/>
    <property type="match status" value="1"/>
</dbReference>
<evidence type="ECO:0000313" key="10">
    <source>
        <dbReference type="EMBL" id="MBB5707208.1"/>
    </source>
</evidence>
<dbReference type="SUPFAM" id="SSF48179">
    <property type="entry name" value="6-phosphogluconate dehydrogenase C-terminal domain-like"/>
    <property type="match status" value="1"/>
</dbReference>
<evidence type="ECO:0000256" key="2">
    <source>
        <dbReference type="ARBA" id="ARBA00022857"/>
    </source>
</evidence>
<dbReference type="PIRSF" id="PIRSF000193">
    <property type="entry name" value="Pyrrol-5-carb_rd"/>
    <property type="match status" value="1"/>
</dbReference>
<dbReference type="GO" id="GO:0004735">
    <property type="term" value="F:pyrroline-5-carboxylate reductase activity"/>
    <property type="evidence" value="ECO:0007669"/>
    <property type="project" value="UniProtKB-UniRule"/>
</dbReference>
<comment type="subcellular location">
    <subcellularLocation>
        <location evidence="4">Cytoplasm</location>
    </subcellularLocation>
</comment>
<proteinExistence type="inferred from homology"/>
<dbReference type="Pfam" id="PF14748">
    <property type="entry name" value="P5CR_dimer"/>
    <property type="match status" value="1"/>
</dbReference>
<name>A0A7W9B6P4_9SPHN</name>
<dbReference type="FunFam" id="1.10.3730.10:FF:000001">
    <property type="entry name" value="Pyrroline-5-carboxylate reductase"/>
    <property type="match status" value="1"/>
</dbReference>
<gene>
    <name evidence="4" type="primary">proC</name>
    <name evidence="10" type="ORF">FHR21_002571</name>
</gene>
<evidence type="ECO:0000259" key="9">
    <source>
        <dbReference type="Pfam" id="PF14748"/>
    </source>
</evidence>
<dbReference type="NCBIfam" id="TIGR00112">
    <property type="entry name" value="proC"/>
    <property type="match status" value="1"/>
</dbReference>
<organism evidence="10 11">
    <name type="scientific">Sphingopyxis panaciterrulae</name>
    <dbReference type="NCBI Taxonomy" id="462372"/>
    <lineage>
        <taxon>Bacteria</taxon>
        <taxon>Pseudomonadati</taxon>
        <taxon>Pseudomonadota</taxon>
        <taxon>Alphaproteobacteria</taxon>
        <taxon>Sphingomonadales</taxon>
        <taxon>Sphingomonadaceae</taxon>
        <taxon>Sphingopyxis</taxon>
    </lineage>
</organism>
<dbReference type="Proteomes" id="UP000537161">
    <property type="component" value="Unassembled WGS sequence"/>
</dbReference>
<comment type="similarity">
    <text evidence="1 4 7">Belongs to the pyrroline-5-carboxylate reductase family.</text>
</comment>
<evidence type="ECO:0000256" key="7">
    <source>
        <dbReference type="RuleBase" id="RU003903"/>
    </source>
</evidence>
<evidence type="ECO:0000256" key="1">
    <source>
        <dbReference type="ARBA" id="ARBA00005525"/>
    </source>
</evidence>
<feature type="binding site" evidence="6">
    <location>
        <begin position="6"/>
        <end position="11"/>
    </location>
    <ligand>
        <name>NADP(+)</name>
        <dbReference type="ChEBI" id="CHEBI:58349"/>
    </ligand>
</feature>
<accession>A0A7W9B6P4</accession>
<dbReference type="InterPro" id="IPR036291">
    <property type="entry name" value="NAD(P)-bd_dom_sf"/>
</dbReference>
<feature type="domain" description="Pyrroline-5-carboxylate reductase dimerisation" evidence="9">
    <location>
        <begin position="152"/>
        <end position="253"/>
    </location>
</feature>
<comment type="catalytic activity">
    <reaction evidence="4">
        <text>L-proline + NAD(+) = (S)-1-pyrroline-5-carboxylate + NADH + 2 H(+)</text>
        <dbReference type="Rhea" id="RHEA:14105"/>
        <dbReference type="ChEBI" id="CHEBI:15378"/>
        <dbReference type="ChEBI" id="CHEBI:17388"/>
        <dbReference type="ChEBI" id="CHEBI:57540"/>
        <dbReference type="ChEBI" id="CHEBI:57945"/>
        <dbReference type="ChEBI" id="CHEBI:60039"/>
        <dbReference type="EC" id="1.5.1.2"/>
    </reaction>
</comment>
<dbReference type="RefSeq" id="WP_184098864.1">
    <property type="nucleotide sequence ID" value="NZ_JACIJH010000008.1"/>
</dbReference>
<dbReference type="InterPro" id="IPR029036">
    <property type="entry name" value="P5CR_dimer"/>
</dbReference>
<keyword evidence="11" id="KW-1185">Reference proteome</keyword>
<keyword evidence="8" id="KW-0472">Membrane</keyword>
<dbReference type="HAMAP" id="MF_01925">
    <property type="entry name" value="P5C_reductase"/>
    <property type="match status" value="1"/>
</dbReference>
<keyword evidence="4 7" id="KW-0028">Amino-acid biosynthesis</keyword>
<dbReference type="AlphaFoldDB" id="A0A7W9B6P4"/>
<keyword evidence="4 7" id="KW-0641">Proline biosynthesis</keyword>